<evidence type="ECO:0000313" key="7">
    <source>
        <dbReference type="EMBL" id="SFO19200.1"/>
    </source>
</evidence>
<dbReference type="Gene3D" id="6.10.340.10">
    <property type="match status" value="1"/>
</dbReference>
<evidence type="ECO:0000313" key="8">
    <source>
        <dbReference type="Proteomes" id="UP000181899"/>
    </source>
</evidence>
<keyword evidence="4" id="KW-1133">Transmembrane helix</keyword>
<feature type="transmembrane region" description="Helical" evidence="4">
    <location>
        <begin position="286"/>
        <end position="313"/>
    </location>
</feature>
<dbReference type="RefSeq" id="WP_074913421.1">
    <property type="nucleotide sequence ID" value="NZ_FOVK01000033.1"/>
</dbReference>
<dbReference type="PANTHER" id="PTHR32089:SF112">
    <property type="entry name" value="LYSOZYME-LIKE PROTEIN-RELATED"/>
    <property type="match status" value="1"/>
</dbReference>
<keyword evidence="8" id="KW-1185">Reference proteome</keyword>
<dbReference type="PANTHER" id="PTHR32089">
    <property type="entry name" value="METHYL-ACCEPTING CHEMOTAXIS PROTEIN MCPB"/>
    <property type="match status" value="1"/>
</dbReference>
<evidence type="ECO:0000259" key="5">
    <source>
        <dbReference type="PROSITE" id="PS50111"/>
    </source>
</evidence>
<evidence type="ECO:0000256" key="4">
    <source>
        <dbReference type="SAM" id="Phobius"/>
    </source>
</evidence>
<dbReference type="SMART" id="SM00304">
    <property type="entry name" value="HAMP"/>
    <property type="match status" value="1"/>
</dbReference>
<dbReference type="GO" id="GO:0016020">
    <property type="term" value="C:membrane"/>
    <property type="evidence" value="ECO:0007669"/>
    <property type="project" value="InterPro"/>
</dbReference>
<feature type="non-terminal residue" evidence="7">
    <location>
        <position position="509"/>
    </location>
</feature>
<reference evidence="7 8" key="1">
    <citation type="submission" date="2016-10" db="EMBL/GenBank/DDBJ databases">
        <authorList>
            <person name="de Groot N.N."/>
        </authorList>
    </citation>
    <scope>NUCLEOTIDE SEQUENCE [LARGE SCALE GENOMIC DNA]</scope>
    <source>
        <strain evidence="7 8">ML2</strain>
    </source>
</reference>
<dbReference type="Pfam" id="PF00015">
    <property type="entry name" value="MCPsignal"/>
    <property type="match status" value="1"/>
</dbReference>
<evidence type="ECO:0000256" key="2">
    <source>
        <dbReference type="ARBA" id="ARBA00029447"/>
    </source>
</evidence>
<dbReference type="GO" id="GO:0007165">
    <property type="term" value="P:signal transduction"/>
    <property type="evidence" value="ECO:0007669"/>
    <property type="project" value="UniProtKB-KW"/>
</dbReference>
<sequence length="509" mass="55285">MKIRGKLVVGTGIVLILGFVSLSYLSVSKSNTAIEQVIKTQLEGQGESLYGEYLMSQEVIRISKKALDDKNKSIATAIASLIHENPVYLDQGKLVSLAVSLRVDEIHITDGKGIIQHGNIFDMHGKDLSEWENSSAFLTLIGQTGGAYAQEPTIREVDGNLYQYIGVSRTDDEGLVVIGFQPRDIQALLHKMDVQSKVEQMEIGGGGFAMITDSDGTVLHHKNSLLIGKSFSEVSWAQGILVQEEVLHDIMIGSTPYYIFAQEFEDVRTYVAYPQKEIRQLMLSQIFSTVMTATVSLVILLGVIALVIGRWVTKPLGLMEKAMERVGQGDFTAEMGYRSKDEIGLASIQFGVMTENIRRLIKGTVSSFASVTSASDNVMNNVEGLLSASREVTKAVEEIAEGAMETATGVNERLSAGQDLGKSIQKITGRLSEAQEISGAMVRSNTEGRGKIGSLQEVFRKTVENTGEVAANVEELRRSSKSIENILGTIKGIADQTNLLALNASIEAA</sequence>
<dbReference type="EMBL" id="FOVK01000033">
    <property type="protein sequence ID" value="SFO19200.1"/>
    <property type="molecule type" value="Genomic_DNA"/>
</dbReference>
<feature type="transmembrane region" description="Helical" evidence="4">
    <location>
        <begin position="7"/>
        <end position="27"/>
    </location>
</feature>
<evidence type="ECO:0000256" key="3">
    <source>
        <dbReference type="PROSITE-ProRule" id="PRU00284"/>
    </source>
</evidence>
<protein>
    <submittedName>
        <fullName evidence="7">Methyl-accepting chemotaxis protein</fullName>
    </submittedName>
</protein>
<dbReference type="Pfam" id="PF00672">
    <property type="entry name" value="HAMP"/>
    <property type="match status" value="1"/>
</dbReference>
<evidence type="ECO:0000259" key="6">
    <source>
        <dbReference type="PROSITE" id="PS50885"/>
    </source>
</evidence>
<proteinExistence type="inferred from homology"/>
<keyword evidence="1 3" id="KW-0807">Transducer</keyword>
<feature type="domain" description="Methyl-accepting transducer" evidence="5">
    <location>
        <begin position="381"/>
        <end position="509"/>
    </location>
</feature>
<dbReference type="PROSITE" id="PS50885">
    <property type="entry name" value="HAMP"/>
    <property type="match status" value="1"/>
</dbReference>
<organism evidence="7 8">
    <name type="scientific">Proteiniclasticum ruminis</name>
    <dbReference type="NCBI Taxonomy" id="398199"/>
    <lineage>
        <taxon>Bacteria</taxon>
        <taxon>Bacillati</taxon>
        <taxon>Bacillota</taxon>
        <taxon>Clostridia</taxon>
        <taxon>Eubacteriales</taxon>
        <taxon>Clostridiaceae</taxon>
        <taxon>Proteiniclasticum</taxon>
    </lineage>
</organism>
<dbReference type="Gene3D" id="3.30.450.20">
    <property type="entry name" value="PAS domain"/>
    <property type="match status" value="1"/>
</dbReference>
<gene>
    <name evidence="7" type="ORF">SAMN04488695_1331</name>
</gene>
<dbReference type="Gene3D" id="1.10.287.950">
    <property type="entry name" value="Methyl-accepting chemotaxis protein"/>
    <property type="match status" value="1"/>
</dbReference>
<dbReference type="PROSITE" id="PS50111">
    <property type="entry name" value="CHEMOTAXIS_TRANSDUC_2"/>
    <property type="match status" value="1"/>
</dbReference>
<name>A0A1I5F6B4_9CLOT</name>
<comment type="similarity">
    <text evidence="2">Belongs to the methyl-accepting chemotaxis (MCP) protein family.</text>
</comment>
<dbReference type="Proteomes" id="UP000181899">
    <property type="component" value="Unassembled WGS sequence"/>
</dbReference>
<evidence type="ECO:0000256" key="1">
    <source>
        <dbReference type="ARBA" id="ARBA00023224"/>
    </source>
</evidence>
<dbReference type="SUPFAM" id="SSF58104">
    <property type="entry name" value="Methyl-accepting chemotaxis protein (MCP) signaling domain"/>
    <property type="match status" value="1"/>
</dbReference>
<dbReference type="AlphaFoldDB" id="A0A1I5F6B4"/>
<dbReference type="OrthoDB" id="369336at2"/>
<keyword evidence="4" id="KW-0472">Membrane</keyword>
<dbReference type="CDD" id="cd06225">
    <property type="entry name" value="HAMP"/>
    <property type="match status" value="1"/>
</dbReference>
<feature type="domain" description="HAMP" evidence="6">
    <location>
        <begin position="310"/>
        <end position="362"/>
    </location>
</feature>
<dbReference type="InterPro" id="IPR004089">
    <property type="entry name" value="MCPsignal_dom"/>
</dbReference>
<accession>A0A1I5F6B4</accession>
<keyword evidence="4" id="KW-0812">Transmembrane</keyword>
<dbReference type="InterPro" id="IPR003660">
    <property type="entry name" value="HAMP_dom"/>
</dbReference>